<evidence type="ECO:0000313" key="2">
    <source>
        <dbReference type="EMBL" id="CAJ0935591.1"/>
    </source>
</evidence>
<evidence type="ECO:0000256" key="1">
    <source>
        <dbReference type="SAM" id="MobiDB-lite"/>
    </source>
</evidence>
<gene>
    <name evidence="2" type="ORF">RIMI_LOCUS6365926</name>
</gene>
<proteinExistence type="predicted"/>
<keyword evidence="3" id="KW-1185">Reference proteome</keyword>
<reference evidence="2" key="1">
    <citation type="submission" date="2023-07" db="EMBL/GenBank/DDBJ databases">
        <authorList>
            <person name="Stuckert A."/>
        </authorList>
    </citation>
    <scope>NUCLEOTIDE SEQUENCE</scope>
</reference>
<name>A0ABN9L7X8_9NEOB</name>
<protein>
    <submittedName>
        <fullName evidence="2">Uncharacterized protein</fullName>
    </submittedName>
</protein>
<feature type="compositionally biased region" description="Low complexity" evidence="1">
    <location>
        <begin position="99"/>
        <end position="114"/>
    </location>
</feature>
<organism evidence="2 3">
    <name type="scientific">Ranitomeya imitator</name>
    <name type="common">mimic poison frog</name>
    <dbReference type="NCBI Taxonomy" id="111125"/>
    <lineage>
        <taxon>Eukaryota</taxon>
        <taxon>Metazoa</taxon>
        <taxon>Chordata</taxon>
        <taxon>Craniata</taxon>
        <taxon>Vertebrata</taxon>
        <taxon>Euteleostomi</taxon>
        <taxon>Amphibia</taxon>
        <taxon>Batrachia</taxon>
        <taxon>Anura</taxon>
        <taxon>Neobatrachia</taxon>
        <taxon>Hyloidea</taxon>
        <taxon>Dendrobatidae</taxon>
        <taxon>Dendrobatinae</taxon>
        <taxon>Ranitomeya</taxon>
    </lineage>
</organism>
<comment type="caution">
    <text evidence="2">The sequence shown here is derived from an EMBL/GenBank/DDBJ whole genome shotgun (WGS) entry which is preliminary data.</text>
</comment>
<dbReference type="Proteomes" id="UP001176940">
    <property type="component" value="Unassembled WGS sequence"/>
</dbReference>
<sequence length="151" mass="18107">MDIILLTTEYLQKEISELDKQIEVIQQQLSSTLAIDKFDSLKQKKKIDKTIDDFKNVLQERKRSKFLRDTEDYHRKTVYKWRDANTQRDRRQYRRDYFTTSSSSDNDSNPRTTSPFLEQRRGRSNRGRRGRALDHTNGRTWSQDTDIVSLK</sequence>
<feature type="region of interest" description="Disordered" evidence="1">
    <location>
        <begin position="92"/>
        <end position="151"/>
    </location>
</feature>
<feature type="compositionally biased region" description="Polar residues" evidence="1">
    <location>
        <begin position="138"/>
        <end position="151"/>
    </location>
</feature>
<evidence type="ECO:0000313" key="3">
    <source>
        <dbReference type="Proteomes" id="UP001176940"/>
    </source>
</evidence>
<dbReference type="EMBL" id="CAUEEQ010011394">
    <property type="protein sequence ID" value="CAJ0935591.1"/>
    <property type="molecule type" value="Genomic_DNA"/>
</dbReference>
<accession>A0ABN9L7X8</accession>